<gene>
    <name evidence="3" type="ORF">KK1_021693</name>
    <name evidence="2" type="ORF">KK1_022875</name>
</gene>
<dbReference type="AlphaFoldDB" id="A0A151T0A8"/>
<evidence type="ECO:0000313" key="4">
    <source>
        <dbReference type="Proteomes" id="UP000075243"/>
    </source>
</evidence>
<dbReference type="SUPFAM" id="SSF56672">
    <property type="entry name" value="DNA/RNA polymerases"/>
    <property type="match status" value="1"/>
</dbReference>
<dbReference type="Proteomes" id="UP000075243">
    <property type="component" value="Chromosome 4"/>
</dbReference>
<feature type="domain" description="Reverse transcriptase Ty1/copia-type" evidence="1">
    <location>
        <begin position="1"/>
        <end position="162"/>
    </location>
</feature>
<dbReference type="PANTHER" id="PTHR11439">
    <property type="entry name" value="GAG-POL-RELATED RETROTRANSPOSON"/>
    <property type="match status" value="1"/>
</dbReference>
<dbReference type="InterPro" id="IPR013103">
    <property type="entry name" value="RVT_2"/>
</dbReference>
<dbReference type="InterPro" id="IPR043502">
    <property type="entry name" value="DNA/RNA_pol_sf"/>
</dbReference>
<protein>
    <submittedName>
        <fullName evidence="2">Copia protein</fullName>
    </submittedName>
</protein>
<evidence type="ECO:0000259" key="1">
    <source>
        <dbReference type="Pfam" id="PF07727"/>
    </source>
</evidence>
<reference evidence="2 4" key="1">
    <citation type="journal article" date="2012" name="Nat. Biotechnol.">
        <title>Draft genome sequence of pigeonpea (Cajanus cajan), an orphan legume crop of resource-poor farmers.</title>
        <authorList>
            <person name="Varshney R.K."/>
            <person name="Chen W."/>
            <person name="Li Y."/>
            <person name="Bharti A.K."/>
            <person name="Saxena R.K."/>
            <person name="Schlueter J.A."/>
            <person name="Donoghue M.T."/>
            <person name="Azam S."/>
            <person name="Fan G."/>
            <person name="Whaley A.M."/>
            <person name="Farmer A.D."/>
            <person name="Sheridan J."/>
            <person name="Iwata A."/>
            <person name="Tuteja R."/>
            <person name="Penmetsa R.V."/>
            <person name="Wu W."/>
            <person name="Upadhyaya H.D."/>
            <person name="Yang S.P."/>
            <person name="Shah T."/>
            <person name="Saxena K.B."/>
            <person name="Michael T."/>
            <person name="McCombie W.R."/>
            <person name="Yang B."/>
            <person name="Zhang G."/>
            <person name="Yang H."/>
            <person name="Wang J."/>
            <person name="Spillane C."/>
            <person name="Cook D.R."/>
            <person name="May G.D."/>
            <person name="Xu X."/>
            <person name="Jackson S.A."/>
        </authorList>
    </citation>
    <scope>NUCLEOTIDE SEQUENCE [LARGE SCALE GENOMIC DNA]</scope>
    <source>
        <strain evidence="4">cv. Asha</strain>
    </source>
</reference>
<proteinExistence type="predicted"/>
<dbReference type="Proteomes" id="UP000075243">
    <property type="component" value="Chromosome 9"/>
</dbReference>
<sequence>MDVHNAFLHCNLVVEVYIQLLPGFNSTISGNVCRLSKSLYGLRPTPRNWFAKLSTTLKEIGFQQSYVDYSLFSYLKGDVSIHVLIYVDDLIITGSSSLAIRKFKEQLGERFHMKNLGILKYFLGIEVAHGKDSLFLSQRKYVLDIISETGLLGACLVSTPMEQNHHLATINGVVSDDLEKYRWIVGCLIYLTIMRPKLCYSVLLLAQFMGEPCVEHWDATLRVLWSLKGCPGQGILLCEESNFQLYAFCDSDWASCPLTRKSLTSYFVLLGSSPVSWKTKK</sequence>
<dbReference type="EMBL" id="CM003606">
    <property type="protein sequence ID" value="KYP68076.1"/>
    <property type="molecule type" value="Genomic_DNA"/>
</dbReference>
<dbReference type="EMBL" id="CM003611">
    <property type="protein sequence ID" value="KYP60469.1"/>
    <property type="molecule type" value="Genomic_DNA"/>
</dbReference>
<name>A0A151T0A8_CAJCA</name>
<dbReference type="Pfam" id="PF07727">
    <property type="entry name" value="RVT_2"/>
    <property type="match status" value="1"/>
</dbReference>
<dbReference type="PANTHER" id="PTHR11439:SF462">
    <property type="match status" value="1"/>
</dbReference>
<evidence type="ECO:0000313" key="3">
    <source>
        <dbReference type="EMBL" id="KYP68076.1"/>
    </source>
</evidence>
<keyword evidence="4" id="KW-1185">Reference proteome</keyword>
<dbReference type="Gramene" id="C.cajan_22218.t">
    <property type="protein sequence ID" value="C.cajan_22218.t.cds1"/>
    <property type="gene ID" value="C.cajan_22218"/>
</dbReference>
<dbReference type="Gramene" id="C.cajan_21064.t">
    <property type="protein sequence ID" value="C.cajan_21064.t.cds1"/>
    <property type="gene ID" value="C.cajan_21064"/>
</dbReference>
<accession>A0A151T0A8</accession>
<organism evidence="2 4">
    <name type="scientific">Cajanus cajan</name>
    <name type="common">Pigeon pea</name>
    <name type="synonym">Cajanus indicus</name>
    <dbReference type="NCBI Taxonomy" id="3821"/>
    <lineage>
        <taxon>Eukaryota</taxon>
        <taxon>Viridiplantae</taxon>
        <taxon>Streptophyta</taxon>
        <taxon>Embryophyta</taxon>
        <taxon>Tracheophyta</taxon>
        <taxon>Spermatophyta</taxon>
        <taxon>Magnoliopsida</taxon>
        <taxon>eudicotyledons</taxon>
        <taxon>Gunneridae</taxon>
        <taxon>Pentapetalae</taxon>
        <taxon>rosids</taxon>
        <taxon>fabids</taxon>
        <taxon>Fabales</taxon>
        <taxon>Fabaceae</taxon>
        <taxon>Papilionoideae</taxon>
        <taxon>50 kb inversion clade</taxon>
        <taxon>NPAAA clade</taxon>
        <taxon>indigoferoid/millettioid clade</taxon>
        <taxon>Phaseoleae</taxon>
        <taxon>Cajanus</taxon>
    </lineage>
</organism>
<evidence type="ECO:0000313" key="2">
    <source>
        <dbReference type="EMBL" id="KYP60469.1"/>
    </source>
</evidence>